<keyword evidence="2 3" id="KW-0040">ANK repeat</keyword>
<sequence>MDSPANIGDSTTLSIQQKLSNTHIDGIVDTQITAAVHSGIKVIQLSVKISDEASMTPEKSKDEIIVLRRVQDSFINASQLLQILVRLNVLAQTQVKNYLNNEVLSNLEYFGNPTSKDGLQVLDYSKHENRSLRGIWVPYNKGVKIALDFDIYDMTKSLFLVDVHDYETLPKYKKRTLDGDVVLSNEGQGSPSKRQKTNENLNKSSDSSTTKSTEVESNPNFPYTLPPVTLEGTKMDLANDIKRVLGEVFKKDDQSENGVSVSDLSAEFESILKNYAKDDIKDIPLDQRGQTALHFASTLASANLVSGFIELGLNSPTRGNIDGESPLIACISVTNAMEKGNFKEILSQWLHPDIWLLDKKNQTVLHHIALQSSKNESYKYYITKLLEHVLLNGDKKLVEFKEKILNAQDTNGNTVLHIAIEKENRWLVKLLLELGADASIANKLGIKCQDFEILNDLSEVNVDDHIFDLIKTSKEFFEERVNTVGMEQISDLEQYNGGKPSTAPDSSSVISGNVSDKIFHSIHQLLSDTSSEYTNILNSKREQIKALDSALHDATIVTANNRFQIKKLTENLEKLDTFKLQAANVSDKLLLSQQEVVAEDEVKFDDNQQYDADEPFIIPQLFNKLSNNESVENLKSDENFLRQLPPTKILKARLNAYRQINAKLENELQSLIDYSELTAKFKNVVSICTNVGIDEVDDLLDGLLEAVES</sequence>
<dbReference type="GO" id="GO:0003713">
    <property type="term" value="F:transcription coactivator activity"/>
    <property type="evidence" value="ECO:0007669"/>
    <property type="project" value="TreeGrafter"/>
</dbReference>
<evidence type="ECO:0000259" key="6">
    <source>
        <dbReference type="PROSITE" id="PS51299"/>
    </source>
</evidence>
<feature type="compositionally biased region" description="Low complexity" evidence="5">
    <location>
        <begin position="203"/>
        <end position="212"/>
    </location>
</feature>
<evidence type="ECO:0000256" key="5">
    <source>
        <dbReference type="SAM" id="MobiDB-lite"/>
    </source>
</evidence>
<dbReference type="PROSITE" id="PS51299">
    <property type="entry name" value="HTH_APSES"/>
    <property type="match status" value="1"/>
</dbReference>
<dbReference type="SMART" id="SM00248">
    <property type="entry name" value="ANK"/>
    <property type="match status" value="2"/>
</dbReference>
<dbReference type="Proteomes" id="UP000590412">
    <property type="component" value="Unassembled WGS sequence"/>
</dbReference>
<dbReference type="GO" id="GO:0001228">
    <property type="term" value="F:DNA-binding transcription activator activity, RNA polymerase II-specific"/>
    <property type="evidence" value="ECO:0007669"/>
    <property type="project" value="UniProtKB-ARBA"/>
</dbReference>
<dbReference type="EMBL" id="JABWAB010000004">
    <property type="protein sequence ID" value="KAF6052760.1"/>
    <property type="molecule type" value="Genomic_DNA"/>
</dbReference>
<dbReference type="PROSITE" id="PS50297">
    <property type="entry name" value="ANK_REP_REGION"/>
    <property type="match status" value="1"/>
</dbReference>
<feature type="repeat" description="ANK" evidence="3">
    <location>
        <begin position="411"/>
        <end position="443"/>
    </location>
</feature>
<dbReference type="InterPro" id="IPR003163">
    <property type="entry name" value="Tscrpt_reg_HTH_APSES-type"/>
</dbReference>
<feature type="coiled-coil region" evidence="4">
    <location>
        <begin position="647"/>
        <end position="674"/>
    </location>
</feature>
<evidence type="ECO:0000313" key="8">
    <source>
        <dbReference type="Proteomes" id="UP000590412"/>
    </source>
</evidence>
<dbReference type="GO" id="GO:0003677">
    <property type="term" value="F:DNA binding"/>
    <property type="evidence" value="ECO:0007669"/>
    <property type="project" value="InterPro"/>
</dbReference>
<dbReference type="Gene3D" id="1.25.40.20">
    <property type="entry name" value="Ankyrin repeat-containing domain"/>
    <property type="match status" value="1"/>
</dbReference>
<dbReference type="AlphaFoldDB" id="A0A8X7NN29"/>
<accession>A0A8X7NN29</accession>
<dbReference type="Gene3D" id="3.10.260.10">
    <property type="entry name" value="Transcription regulator HTH, APSES-type DNA-binding domain"/>
    <property type="match status" value="1"/>
</dbReference>
<dbReference type="InterPro" id="IPR018004">
    <property type="entry name" value="KilA/APSES_HTH"/>
</dbReference>
<reference evidence="7" key="1">
    <citation type="submission" date="2020-03" db="EMBL/GenBank/DDBJ databases">
        <title>FDA dAtabase for Regulatory Grade micrObial Sequences (FDA-ARGOS): Supporting development and validation of Infectious Disease Dx tests.</title>
        <authorList>
            <person name="Campos J."/>
            <person name="Goldberg B."/>
            <person name="Tallon L."/>
            <person name="Sadzewicz L."/>
            <person name="Vavikolanu K."/>
            <person name="Mehta A."/>
            <person name="Aluvathingal J."/>
            <person name="Nadendla S."/>
            <person name="Nandy P."/>
            <person name="Geyer C."/>
            <person name="Yan Y."/>
            <person name="Sichtig H."/>
        </authorList>
    </citation>
    <scope>NUCLEOTIDE SEQUENCE [LARGE SCALE GENOMIC DNA]</scope>
    <source>
        <strain evidence="7">FDAARGOS_652</strain>
    </source>
</reference>
<dbReference type="PANTHER" id="PTHR43828:SF3">
    <property type="entry name" value="CHROMO DOMAIN-CONTAINING PROTEIN"/>
    <property type="match status" value="1"/>
</dbReference>
<dbReference type="PANTHER" id="PTHR43828">
    <property type="entry name" value="ASPARAGINASE"/>
    <property type="match status" value="1"/>
</dbReference>
<keyword evidence="1" id="KW-0677">Repeat</keyword>
<dbReference type="InterPro" id="IPR036770">
    <property type="entry name" value="Ankyrin_rpt-contain_sf"/>
</dbReference>
<dbReference type="GO" id="GO:0030907">
    <property type="term" value="C:MBF transcription complex"/>
    <property type="evidence" value="ECO:0007669"/>
    <property type="project" value="TreeGrafter"/>
</dbReference>
<evidence type="ECO:0000256" key="1">
    <source>
        <dbReference type="ARBA" id="ARBA00022737"/>
    </source>
</evidence>
<dbReference type="SUPFAM" id="SSF48403">
    <property type="entry name" value="Ankyrin repeat"/>
    <property type="match status" value="1"/>
</dbReference>
<proteinExistence type="predicted"/>
<dbReference type="SUPFAM" id="SSF54616">
    <property type="entry name" value="DNA-binding domain of Mlu1-box binding protein MBP1"/>
    <property type="match status" value="1"/>
</dbReference>
<name>A0A8X7NN29_CANPA</name>
<evidence type="ECO:0000256" key="3">
    <source>
        <dbReference type="PROSITE-ProRule" id="PRU00023"/>
    </source>
</evidence>
<keyword evidence="4" id="KW-0175">Coiled coil</keyword>
<dbReference type="SMART" id="SM01252">
    <property type="entry name" value="KilA-N"/>
    <property type="match status" value="1"/>
</dbReference>
<dbReference type="GO" id="GO:0033309">
    <property type="term" value="C:SBF transcription complex"/>
    <property type="evidence" value="ECO:0007669"/>
    <property type="project" value="TreeGrafter"/>
</dbReference>
<feature type="region of interest" description="Disordered" evidence="5">
    <location>
        <begin position="182"/>
        <end position="228"/>
    </location>
</feature>
<organism evidence="7 8">
    <name type="scientific">Candida parapsilosis</name>
    <name type="common">Yeast</name>
    <dbReference type="NCBI Taxonomy" id="5480"/>
    <lineage>
        <taxon>Eukaryota</taxon>
        <taxon>Fungi</taxon>
        <taxon>Dikarya</taxon>
        <taxon>Ascomycota</taxon>
        <taxon>Saccharomycotina</taxon>
        <taxon>Pichiomycetes</taxon>
        <taxon>Debaryomycetaceae</taxon>
        <taxon>Candida/Lodderomyces clade</taxon>
        <taxon>Candida</taxon>
    </lineage>
</organism>
<dbReference type="Pfam" id="PF04383">
    <property type="entry name" value="KilA-N"/>
    <property type="match status" value="1"/>
</dbReference>
<dbReference type="Pfam" id="PF12796">
    <property type="entry name" value="Ank_2"/>
    <property type="match status" value="1"/>
</dbReference>
<gene>
    <name evidence="7" type="ORF">FOB60_003016</name>
</gene>
<protein>
    <submittedName>
        <fullName evidence="7">Ankyrin repeats (3 copies) family protein</fullName>
    </submittedName>
</protein>
<dbReference type="InterPro" id="IPR002110">
    <property type="entry name" value="Ankyrin_rpt"/>
</dbReference>
<dbReference type="InterPro" id="IPR036887">
    <property type="entry name" value="HTH_APSES_sf"/>
</dbReference>
<evidence type="ECO:0000256" key="4">
    <source>
        <dbReference type="SAM" id="Coils"/>
    </source>
</evidence>
<comment type="caution">
    <text evidence="7">The sequence shown here is derived from an EMBL/GenBank/DDBJ whole genome shotgun (WGS) entry which is preliminary data.</text>
</comment>
<feature type="compositionally biased region" description="Polar residues" evidence="5">
    <location>
        <begin position="185"/>
        <end position="202"/>
    </location>
</feature>
<dbReference type="PROSITE" id="PS50088">
    <property type="entry name" value="ANK_REPEAT"/>
    <property type="match status" value="1"/>
</dbReference>
<feature type="domain" description="HTH APSES-type" evidence="6">
    <location>
        <begin position="41"/>
        <end position="170"/>
    </location>
</feature>
<evidence type="ECO:0000256" key="2">
    <source>
        <dbReference type="ARBA" id="ARBA00023043"/>
    </source>
</evidence>
<dbReference type="InterPro" id="IPR051642">
    <property type="entry name" value="SWI6-like"/>
</dbReference>
<evidence type="ECO:0000313" key="7">
    <source>
        <dbReference type="EMBL" id="KAF6052760.1"/>
    </source>
</evidence>